<evidence type="ECO:0000313" key="1">
    <source>
        <dbReference type="EMBL" id="AYN37977.1"/>
    </source>
</evidence>
<organism evidence="1 2">
    <name type="scientific">Streptomyces dangxiongensis</name>
    <dbReference type="NCBI Taxonomy" id="1442032"/>
    <lineage>
        <taxon>Bacteria</taxon>
        <taxon>Bacillati</taxon>
        <taxon>Actinomycetota</taxon>
        <taxon>Actinomycetes</taxon>
        <taxon>Kitasatosporales</taxon>
        <taxon>Streptomycetaceae</taxon>
        <taxon>Streptomyces</taxon>
    </lineage>
</organism>
<dbReference type="Proteomes" id="UP000268329">
    <property type="component" value="Chromosome"/>
</dbReference>
<keyword evidence="2" id="KW-1185">Reference proteome</keyword>
<dbReference type="AlphaFoldDB" id="A0A3G2JDZ8"/>
<gene>
    <name evidence="1" type="ORF">D9753_02295</name>
</gene>
<protein>
    <submittedName>
        <fullName evidence="1">Uncharacterized protein</fullName>
    </submittedName>
</protein>
<dbReference type="RefSeq" id="WP_121785485.1">
    <property type="nucleotide sequence ID" value="NZ_CP033073.1"/>
</dbReference>
<sequence>MTVAPERPVALRCGQDLVTPALFERLTDFCAQEYGLERGVAARIQDQAIAMCYTMGVTRSGDTMAPSAAVDPGWHTFMLHTEEYATWCMEQFGYFLHHRPNSKTRTRGLMTNTVDKIRAQGFEVDDRLWGTAAECNPPTCCGDGPCC</sequence>
<dbReference type="KEGG" id="sdd:D9753_02295"/>
<dbReference type="EMBL" id="CP033073">
    <property type="protein sequence ID" value="AYN37977.1"/>
    <property type="molecule type" value="Genomic_DNA"/>
</dbReference>
<evidence type="ECO:0000313" key="2">
    <source>
        <dbReference type="Proteomes" id="UP000268329"/>
    </source>
</evidence>
<dbReference type="OrthoDB" id="5328543at2"/>
<reference evidence="1 2" key="1">
    <citation type="submission" date="2018-10" db="EMBL/GenBank/DDBJ databases">
        <title>The genome of Streptomyces dangxiongensis Z022.</title>
        <authorList>
            <person name="Zhang B."/>
        </authorList>
    </citation>
    <scope>NUCLEOTIDE SEQUENCE [LARGE SCALE GENOMIC DNA]</scope>
    <source>
        <strain evidence="1 2">Z022</strain>
    </source>
</reference>
<name>A0A3G2JDZ8_9ACTN</name>
<proteinExistence type="predicted"/>
<accession>A0A3G2JDZ8</accession>